<feature type="transmembrane region" description="Helical" evidence="2">
    <location>
        <begin position="235"/>
        <end position="254"/>
    </location>
</feature>
<evidence type="ECO:0000256" key="2">
    <source>
        <dbReference type="SAM" id="Phobius"/>
    </source>
</evidence>
<sequence length="558" mass="61803">MDKNLPWVTKVSYGVGHVFNDLCASMWFTYLLVFYQNVLQFDNTLAGLILLVGQVADGISTPIVGIFSDKENKIPICARYGRRKTWHLMGTVLCFFAFPFIFNVCLGCEEVDDWAKFGYYFIFVVIFQFGWACVQISHLALIPDLTTRKCQRTELNSIRYAFTVLANLSVFTITFFSLNTGKAGSEHIIGGDSYGNDTWNDTSTVFTTDPYYTSTGKPTTTNHIGPEDATSFRNIALICCGIGVVFSLIFHIGVKEPPFIPHKKRCELPPSCGGEKKEASPAKMRKIDWFKELPFYQIAVLYMATRLYVNLYQAYIPLYVQDTLRLDQTFLALVPFAMYLAGFTGSLLMKEINKKIGRKRTFALGCCVGIAGCVWLWFGKGSYYEEWGIFLVGALLGIGGSTLLITSLSITADLIGENVEGGAFVYGFMSLVDKFSNGIIIMIIQESNPEEPWYYRSVITFACGSACALGIAVVISLMNVRVGQSRSRDVALSIFEDSDTSTTTEGGSTTKCGLDNPALNVISEVSIQTIPPPTVNGTCCKDSLPQNSPSQTQENTKY</sequence>
<dbReference type="GO" id="GO:0005886">
    <property type="term" value="C:plasma membrane"/>
    <property type="evidence" value="ECO:0007669"/>
    <property type="project" value="TreeGrafter"/>
</dbReference>
<dbReference type="PANTHER" id="PTHR11328">
    <property type="entry name" value="MAJOR FACILITATOR SUPERFAMILY DOMAIN-CONTAINING PROTEIN"/>
    <property type="match status" value="1"/>
</dbReference>
<keyword evidence="2" id="KW-0812">Transmembrane</keyword>
<feature type="transmembrane region" description="Helical" evidence="2">
    <location>
        <begin position="12"/>
        <end position="33"/>
    </location>
</feature>
<feature type="transmembrane region" description="Helical" evidence="2">
    <location>
        <begin position="88"/>
        <end position="106"/>
    </location>
</feature>
<feature type="transmembrane region" description="Helical" evidence="2">
    <location>
        <begin position="118"/>
        <end position="140"/>
    </location>
</feature>
<feature type="transmembrane region" description="Helical" evidence="2">
    <location>
        <begin position="361"/>
        <end position="378"/>
    </location>
</feature>
<proteinExistence type="inferred from homology"/>
<keyword evidence="2" id="KW-0472">Membrane</keyword>
<feature type="transmembrane region" description="Helical" evidence="2">
    <location>
        <begin position="293"/>
        <end position="309"/>
    </location>
</feature>
<dbReference type="SUPFAM" id="SSF103473">
    <property type="entry name" value="MFS general substrate transporter"/>
    <property type="match status" value="1"/>
</dbReference>
<dbReference type="AlphaFoldDB" id="A0A0P4WM38"/>
<feature type="transmembrane region" description="Helical" evidence="2">
    <location>
        <begin position="45"/>
        <end position="67"/>
    </location>
</feature>
<evidence type="ECO:0008006" key="4">
    <source>
        <dbReference type="Google" id="ProtNLM"/>
    </source>
</evidence>
<dbReference type="GO" id="GO:0008643">
    <property type="term" value="P:carbohydrate transport"/>
    <property type="evidence" value="ECO:0007669"/>
    <property type="project" value="InterPro"/>
</dbReference>
<dbReference type="GO" id="GO:0015293">
    <property type="term" value="F:symporter activity"/>
    <property type="evidence" value="ECO:0007669"/>
    <property type="project" value="InterPro"/>
</dbReference>
<dbReference type="FunFam" id="1.20.1250.20:FF:000431">
    <property type="entry name" value="Predicted protein"/>
    <property type="match status" value="1"/>
</dbReference>
<protein>
    <recommendedName>
        <fullName evidence="4">Major facilitator superfamily (MFS) profile domain-containing protein</fullName>
    </recommendedName>
</protein>
<keyword evidence="2" id="KW-1133">Transmembrane helix</keyword>
<dbReference type="PANTHER" id="PTHR11328:SF28">
    <property type="entry name" value="MAJOR FACILITATOR SUPERFAMILY DOMAIN-CONTAINING PROTEIN 12"/>
    <property type="match status" value="1"/>
</dbReference>
<dbReference type="Gene3D" id="1.20.1250.20">
    <property type="entry name" value="MFS general substrate transporter like domains"/>
    <property type="match status" value="2"/>
</dbReference>
<feature type="transmembrane region" description="Helical" evidence="2">
    <location>
        <begin position="423"/>
        <end position="445"/>
    </location>
</feature>
<feature type="transmembrane region" description="Helical" evidence="2">
    <location>
        <begin position="160"/>
        <end position="178"/>
    </location>
</feature>
<accession>A0A0P4WM38</accession>
<name>A0A0P4WM38_SCYOL</name>
<dbReference type="EMBL" id="GDRN01079696">
    <property type="protein sequence ID" value="JAI62340.1"/>
    <property type="molecule type" value="Transcribed_RNA"/>
</dbReference>
<organism evidence="3">
    <name type="scientific">Scylla olivacea</name>
    <name type="common">Orange mud crab</name>
    <name type="synonym">Cancer olivacea</name>
    <dbReference type="NCBI Taxonomy" id="85551"/>
    <lineage>
        <taxon>Eukaryota</taxon>
        <taxon>Metazoa</taxon>
        <taxon>Ecdysozoa</taxon>
        <taxon>Arthropoda</taxon>
        <taxon>Crustacea</taxon>
        <taxon>Multicrustacea</taxon>
        <taxon>Malacostraca</taxon>
        <taxon>Eumalacostraca</taxon>
        <taxon>Eucarida</taxon>
        <taxon>Decapoda</taxon>
        <taxon>Pleocyemata</taxon>
        <taxon>Brachyura</taxon>
        <taxon>Eubrachyura</taxon>
        <taxon>Portunoidea</taxon>
        <taxon>Portunidae</taxon>
        <taxon>Portuninae</taxon>
        <taxon>Scylla</taxon>
    </lineage>
</organism>
<feature type="transmembrane region" description="Helical" evidence="2">
    <location>
        <begin position="390"/>
        <end position="411"/>
    </location>
</feature>
<dbReference type="InterPro" id="IPR036259">
    <property type="entry name" value="MFS_trans_sf"/>
</dbReference>
<dbReference type="InterPro" id="IPR039672">
    <property type="entry name" value="MFS_2"/>
</dbReference>
<dbReference type="Pfam" id="PF13347">
    <property type="entry name" value="MFS_2"/>
    <property type="match status" value="1"/>
</dbReference>
<reference evidence="3" key="1">
    <citation type="submission" date="2015-09" db="EMBL/GenBank/DDBJ databases">
        <title>Scylla olivacea transcriptome.</title>
        <authorList>
            <person name="Ikhwanuddin M."/>
        </authorList>
    </citation>
    <scope>NUCLEOTIDE SEQUENCE</scope>
</reference>
<dbReference type="CDD" id="cd17491">
    <property type="entry name" value="MFS_MFSD12"/>
    <property type="match status" value="1"/>
</dbReference>
<comment type="similarity">
    <text evidence="1">Belongs to the major facilitator superfamily.</text>
</comment>
<evidence type="ECO:0000256" key="1">
    <source>
        <dbReference type="ARBA" id="ARBA00008335"/>
    </source>
</evidence>
<feature type="transmembrane region" description="Helical" evidence="2">
    <location>
        <begin position="329"/>
        <end position="349"/>
    </location>
</feature>
<feature type="transmembrane region" description="Helical" evidence="2">
    <location>
        <begin position="457"/>
        <end position="478"/>
    </location>
</feature>
<evidence type="ECO:0000313" key="3">
    <source>
        <dbReference type="EMBL" id="JAI62340.1"/>
    </source>
</evidence>